<gene>
    <name evidence="1" type="ORF">FCULG_00012464</name>
</gene>
<dbReference type="OMA" id="YEAEIDW"/>
<evidence type="ECO:0000313" key="1">
    <source>
        <dbReference type="EMBL" id="PTD08572.1"/>
    </source>
</evidence>
<organism evidence="1 2">
    <name type="scientific">Fusarium culmorum</name>
    <dbReference type="NCBI Taxonomy" id="5516"/>
    <lineage>
        <taxon>Eukaryota</taxon>
        <taxon>Fungi</taxon>
        <taxon>Dikarya</taxon>
        <taxon>Ascomycota</taxon>
        <taxon>Pezizomycotina</taxon>
        <taxon>Sordariomycetes</taxon>
        <taxon>Hypocreomycetidae</taxon>
        <taxon>Hypocreales</taxon>
        <taxon>Nectriaceae</taxon>
        <taxon>Fusarium</taxon>
    </lineage>
</organism>
<dbReference type="EMBL" id="PVEM01000005">
    <property type="protein sequence ID" value="PTD08572.1"/>
    <property type="molecule type" value="Genomic_DNA"/>
</dbReference>
<evidence type="ECO:0008006" key="3">
    <source>
        <dbReference type="Google" id="ProtNLM"/>
    </source>
</evidence>
<sequence>MAANSNIPAGQASNMTPDYEVKLLLKPDAVLNSGNELTSAVLAAFDVRPGVINQTIQYLDTNEKRLYSKDWSARVRKTENEDGLELTYKKRYAITANNIDAALTKANDDGFNASEGKYDAQVEWGYKKQTLSISRKKSADFKISGMDLPEELSSRSMLIEEAPTKFDNWLYDKWGTGILASSRVFGPVHAKRYIGRWEGTKMYLEVWPLRNSEGTGYEYLVEASLKTETYMEASKKHASLMSHLQGKGWFLEQDSLRTQLIMERY</sequence>
<reference evidence="1 2" key="1">
    <citation type="submission" date="2018-02" db="EMBL/GenBank/DDBJ databases">
        <title>Fusarium culmorum secondary metabolites in fungal-bacterial-plant interactions.</title>
        <authorList>
            <person name="Schmidt R."/>
        </authorList>
    </citation>
    <scope>NUCLEOTIDE SEQUENCE [LARGE SCALE GENOMIC DNA]</scope>
    <source>
        <strain evidence="1 2">PV</strain>
    </source>
</reference>
<dbReference type="Proteomes" id="UP000241587">
    <property type="component" value="Unassembled WGS sequence"/>
</dbReference>
<proteinExistence type="predicted"/>
<dbReference type="OrthoDB" id="5053509at2759"/>
<evidence type="ECO:0000313" key="2">
    <source>
        <dbReference type="Proteomes" id="UP000241587"/>
    </source>
</evidence>
<keyword evidence="2" id="KW-1185">Reference proteome</keyword>
<name>A0A2T4GYE9_FUSCU</name>
<comment type="caution">
    <text evidence="1">The sequence shown here is derived from an EMBL/GenBank/DDBJ whole genome shotgun (WGS) entry which is preliminary data.</text>
</comment>
<dbReference type="Gene3D" id="2.40.320.10">
    <property type="entry name" value="Hypothetical Protein Pfu-838710-001"/>
    <property type="match status" value="1"/>
</dbReference>
<accession>A0A2T4GYE9</accession>
<dbReference type="AlphaFoldDB" id="A0A2T4GYE9"/>
<dbReference type="SUPFAM" id="SSF55154">
    <property type="entry name" value="CYTH-like phosphatases"/>
    <property type="match status" value="1"/>
</dbReference>
<dbReference type="InterPro" id="IPR033469">
    <property type="entry name" value="CYTH-like_dom_sf"/>
</dbReference>
<protein>
    <recommendedName>
        <fullName evidence="3">CYTH domain-containing protein</fullName>
    </recommendedName>
</protein>